<gene>
    <name evidence="8" type="primary">ccmA</name>
    <name evidence="8" type="ORF">FHG71_06280</name>
</gene>
<evidence type="ECO:0000256" key="3">
    <source>
        <dbReference type="ARBA" id="ARBA00022748"/>
    </source>
</evidence>
<keyword evidence="2" id="KW-0547">Nucleotide-binding</keyword>
<dbReference type="Pfam" id="PF00005">
    <property type="entry name" value="ABC_tran"/>
    <property type="match status" value="1"/>
</dbReference>
<sequence>MSLRVEGLSIARGGVPVLEGLSFAVEPGQALILRGPNGAGKTTLLRVLAGLAPPLSGRIDATPESAAYASHADGIKATLSVTENLRFWADLYGRSFGAEVLDDFDLRALRDRPAGTLSAGQSRRLGLARLGVIGRPVLLLDEPTVSLDAASVARFAAWLRERHLGQGGLAVIATHVPLGLDAPELDLGRFRASPRSTQGSDAAFL</sequence>
<dbReference type="SUPFAM" id="SSF52540">
    <property type="entry name" value="P-loop containing nucleoside triphosphate hydrolases"/>
    <property type="match status" value="1"/>
</dbReference>
<organism evidence="8 9">
    <name type="scientific">Rubellimicrobium roseum</name>
    <dbReference type="NCBI Taxonomy" id="687525"/>
    <lineage>
        <taxon>Bacteria</taxon>
        <taxon>Pseudomonadati</taxon>
        <taxon>Pseudomonadota</taxon>
        <taxon>Alphaproteobacteria</taxon>
        <taxon>Rhodobacterales</taxon>
        <taxon>Roseobacteraceae</taxon>
        <taxon>Rubellimicrobium</taxon>
    </lineage>
</organism>
<accession>A0A5C4NK06</accession>
<keyword evidence="5" id="KW-1278">Translocase</keyword>
<dbReference type="Proteomes" id="UP000305709">
    <property type="component" value="Unassembled WGS sequence"/>
</dbReference>
<comment type="caution">
    <text evidence="8">The sequence shown here is derived from an EMBL/GenBank/DDBJ whole genome shotgun (WGS) entry which is preliminary data.</text>
</comment>
<dbReference type="GO" id="GO:0017004">
    <property type="term" value="P:cytochrome complex assembly"/>
    <property type="evidence" value="ECO:0007669"/>
    <property type="project" value="UniProtKB-KW"/>
</dbReference>
<evidence type="ECO:0000313" key="9">
    <source>
        <dbReference type="Proteomes" id="UP000305709"/>
    </source>
</evidence>
<dbReference type="PROSITE" id="PS50893">
    <property type="entry name" value="ABC_TRANSPORTER_2"/>
    <property type="match status" value="1"/>
</dbReference>
<dbReference type="InterPro" id="IPR003439">
    <property type="entry name" value="ABC_transporter-like_ATP-bd"/>
</dbReference>
<dbReference type="PANTHER" id="PTHR43499:SF1">
    <property type="entry name" value="ABC TRANSPORTER I FAMILY MEMBER 1"/>
    <property type="match status" value="1"/>
</dbReference>
<keyword evidence="9" id="KW-1185">Reference proteome</keyword>
<proteinExistence type="predicted"/>
<name>A0A5C4NK06_9RHOB</name>
<dbReference type="AlphaFoldDB" id="A0A5C4NK06"/>
<keyword evidence="4 8" id="KW-0067">ATP-binding</keyword>
<reference evidence="8 9" key="1">
    <citation type="submission" date="2019-06" db="EMBL/GenBank/DDBJ databases">
        <authorList>
            <person name="Jiang L."/>
        </authorList>
    </citation>
    <scope>NUCLEOTIDE SEQUENCE [LARGE SCALE GENOMIC DNA]</scope>
    <source>
        <strain evidence="8 9">YIM 48858</strain>
    </source>
</reference>
<evidence type="ECO:0000313" key="8">
    <source>
        <dbReference type="EMBL" id="TNC73446.1"/>
    </source>
</evidence>
<evidence type="ECO:0000256" key="6">
    <source>
        <dbReference type="ARBA" id="ARBA00023136"/>
    </source>
</evidence>
<feature type="domain" description="ABC transporter" evidence="7">
    <location>
        <begin position="3"/>
        <end position="203"/>
    </location>
</feature>
<evidence type="ECO:0000256" key="4">
    <source>
        <dbReference type="ARBA" id="ARBA00022840"/>
    </source>
</evidence>
<dbReference type="NCBIfam" id="TIGR01189">
    <property type="entry name" value="ccmA"/>
    <property type="match status" value="1"/>
</dbReference>
<protein>
    <submittedName>
        <fullName evidence="8">Heme ABC exporter ATP-binding protein CcmA</fullName>
    </submittedName>
</protein>
<dbReference type="SMART" id="SM00382">
    <property type="entry name" value="AAA"/>
    <property type="match status" value="1"/>
</dbReference>
<dbReference type="InterPro" id="IPR027417">
    <property type="entry name" value="P-loop_NTPase"/>
</dbReference>
<keyword evidence="3" id="KW-0201">Cytochrome c-type biogenesis</keyword>
<evidence type="ECO:0000256" key="1">
    <source>
        <dbReference type="ARBA" id="ARBA00022448"/>
    </source>
</evidence>
<keyword evidence="6" id="KW-0472">Membrane</keyword>
<keyword evidence="1" id="KW-0813">Transport</keyword>
<evidence type="ECO:0000256" key="5">
    <source>
        <dbReference type="ARBA" id="ARBA00022967"/>
    </source>
</evidence>
<dbReference type="InterPro" id="IPR003593">
    <property type="entry name" value="AAA+_ATPase"/>
</dbReference>
<evidence type="ECO:0000256" key="2">
    <source>
        <dbReference type="ARBA" id="ARBA00022741"/>
    </source>
</evidence>
<dbReference type="GO" id="GO:0016887">
    <property type="term" value="F:ATP hydrolysis activity"/>
    <property type="evidence" value="ECO:0007669"/>
    <property type="project" value="InterPro"/>
</dbReference>
<dbReference type="GO" id="GO:0022857">
    <property type="term" value="F:transmembrane transporter activity"/>
    <property type="evidence" value="ECO:0007669"/>
    <property type="project" value="InterPro"/>
</dbReference>
<dbReference type="PANTHER" id="PTHR43499">
    <property type="entry name" value="ABC TRANSPORTER I FAMILY MEMBER 1"/>
    <property type="match status" value="1"/>
</dbReference>
<evidence type="ECO:0000259" key="7">
    <source>
        <dbReference type="PROSITE" id="PS50893"/>
    </source>
</evidence>
<dbReference type="InterPro" id="IPR005895">
    <property type="entry name" value="ABC_transptr_haem_export_CcmA"/>
</dbReference>
<dbReference type="RefSeq" id="WP_139080769.1">
    <property type="nucleotide sequence ID" value="NZ_VDFV01000004.1"/>
</dbReference>
<dbReference type="OrthoDB" id="9800654at2"/>
<dbReference type="GO" id="GO:0005524">
    <property type="term" value="F:ATP binding"/>
    <property type="evidence" value="ECO:0007669"/>
    <property type="project" value="UniProtKB-KW"/>
</dbReference>
<dbReference type="Gene3D" id="3.40.50.300">
    <property type="entry name" value="P-loop containing nucleotide triphosphate hydrolases"/>
    <property type="match status" value="1"/>
</dbReference>
<dbReference type="EMBL" id="VDFV01000004">
    <property type="protein sequence ID" value="TNC73446.1"/>
    <property type="molecule type" value="Genomic_DNA"/>
</dbReference>